<evidence type="ECO:0000256" key="1">
    <source>
        <dbReference type="SAM" id="MobiDB-lite"/>
    </source>
</evidence>
<dbReference type="EMBL" id="BSFP01000008">
    <property type="protein sequence ID" value="GLL00394.1"/>
    <property type="molecule type" value="Genomic_DNA"/>
</dbReference>
<keyword evidence="3" id="KW-1185">Reference proteome</keyword>
<accession>A0A9W6KGN4</accession>
<comment type="caution">
    <text evidence="2">The sequence shown here is derived from an EMBL/GenBank/DDBJ whole genome shotgun (WGS) entry which is preliminary data.</text>
</comment>
<evidence type="ECO:0000313" key="2">
    <source>
        <dbReference type="EMBL" id="GLL00394.1"/>
    </source>
</evidence>
<feature type="region of interest" description="Disordered" evidence="1">
    <location>
        <begin position="670"/>
        <end position="690"/>
    </location>
</feature>
<organism evidence="2 3">
    <name type="scientific">Dactylosporangium matsuzakiense</name>
    <dbReference type="NCBI Taxonomy" id="53360"/>
    <lineage>
        <taxon>Bacteria</taxon>
        <taxon>Bacillati</taxon>
        <taxon>Actinomycetota</taxon>
        <taxon>Actinomycetes</taxon>
        <taxon>Micromonosporales</taxon>
        <taxon>Micromonosporaceae</taxon>
        <taxon>Dactylosporangium</taxon>
    </lineage>
</organism>
<reference evidence="2" key="2">
    <citation type="submission" date="2023-01" db="EMBL/GenBank/DDBJ databases">
        <authorList>
            <person name="Sun Q."/>
            <person name="Evtushenko L."/>
        </authorList>
    </citation>
    <scope>NUCLEOTIDE SEQUENCE</scope>
    <source>
        <strain evidence="2">VKM Ac-1321</strain>
    </source>
</reference>
<evidence type="ECO:0000313" key="3">
    <source>
        <dbReference type="Proteomes" id="UP001143480"/>
    </source>
</evidence>
<sequence length="690" mass="73142">MKSSRTRAKTMSGSSKSRIVVAGALALLGLAGIALARPALAADAPKQRIDLRALVLDDASTGVDTLRAQLDREGVPYDVLNLADGGRPAITAAYLADSVSGVRRAKYQGVIVPNENAVTGAEATALADFEREFGIRQIDAYTFAGANVGLTNAWSGVLDGAALQVTDAGKAAGFGYLKGALTVDDRDAGVSESFGYLGAAAVAAGATFTPMVTGTKPGGGTSGSLMGVYTHDGREELVVTLAANRYQTHALELGHGLITWLTRGVHLGYTRNYFSVHVDDVFLPDDRWDTVHNCTVGDDCNPQRDPATLPYNQTIRMTKDDVDALVAWQNARGVKLDVVFNGGGSVEAGAGDPLTAAVVAAKSQFRFINHTYEHPYLGCVQDFTVTPWKCATDAAGQTRWVSQADITAQIKQNVDWAKGKGLTLDASELVTGEHSGLKTLPQMPNDNPNLAPALNANGVKYVASDASREQTARPVGNATTVPRYPMNIYYNVATVAEEVDEYNWLYTSTADGGSGICANNPLSTCISPLGASGYANYIVPLESRIAYDHVVSASPAPHYAHQSNLAEDRILYPVLDAVLARYRATYTTATPVVNPKFAESALQNRRQAAWTAALQSRQIEAYLLDGKVTVTNKGNALDVPMTMPSSTTLISASVLGIEVSGGPFGEPYGGERSAWRSLGKSGQQQLRVTS</sequence>
<dbReference type="AlphaFoldDB" id="A0A9W6KGN4"/>
<name>A0A9W6KGN4_9ACTN</name>
<dbReference type="Proteomes" id="UP001143480">
    <property type="component" value="Unassembled WGS sequence"/>
</dbReference>
<proteinExistence type="predicted"/>
<reference evidence="2" key="1">
    <citation type="journal article" date="2014" name="Int. J. Syst. Evol. Microbiol.">
        <title>Complete genome sequence of Corynebacterium casei LMG S-19264T (=DSM 44701T), isolated from a smear-ripened cheese.</title>
        <authorList>
            <consortium name="US DOE Joint Genome Institute (JGI-PGF)"/>
            <person name="Walter F."/>
            <person name="Albersmeier A."/>
            <person name="Kalinowski J."/>
            <person name="Ruckert C."/>
        </authorList>
    </citation>
    <scope>NUCLEOTIDE SEQUENCE</scope>
    <source>
        <strain evidence="2">VKM Ac-1321</strain>
    </source>
</reference>
<gene>
    <name evidence="2" type="ORF">GCM10017581_021340</name>
</gene>
<protein>
    <submittedName>
        <fullName evidence="2">Uncharacterized protein</fullName>
    </submittedName>
</protein>
<feature type="compositionally biased region" description="Polar residues" evidence="1">
    <location>
        <begin position="680"/>
        <end position="690"/>
    </location>
</feature>